<protein>
    <submittedName>
        <fullName evidence="2">Uncharacterized protein</fullName>
    </submittedName>
</protein>
<reference evidence="2 3" key="1">
    <citation type="submission" date="2016-10" db="EMBL/GenBank/DDBJ databases">
        <title>Pseudoalteromonas amylolytica sp. nov., isolated from the surface seawater.</title>
        <authorList>
            <person name="Wu Y.-H."/>
            <person name="Cheng H."/>
            <person name="Jin X.-B."/>
            <person name="Wang C.-S."/>
            <person name="Xu X.-W."/>
        </authorList>
    </citation>
    <scope>NUCLEOTIDE SEQUENCE [LARGE SCALE GENOMIC DNA]</scope>
    <source>
        <strain evidence="2 3">JCM 12483</strain>
    </source>
</reference>
<dbReference type="STRING" id="327939.BIW53_07590"/>
<dbReference type="Proteomes" id="UP000180253">
    <property type="component" value="Unassembled WGS sequence"/>
</dbReference>
<name>A0A1S1NAE0_9GAMM</name>
<evidence type="ECO:0000256" key="1">
    <source>
        <dbReference type="SAM" id="Phobius"/>
    </source>
</evidence>
<sequence>MEDVNLLSSAAVLRAIFDEKKDIYDVLKEFIMSSINSRNLKSFNSTELLQFIEEDFNFRLPEAIVKSCLKKRLVKEQLLTRQYGSYNTTSLSTNNTQFQEDFERSRCEYDDVITKLNAFCSKSGLKDINLRELEDCFERSLTRPDLSNKYSQCIAKFIVAFQHESGFTEKLRKIEEGLILYTGIRYSPDLSTLGCWKGSLTVFLDTEHLFNAVGYNGSLYKTLFDDFYNLTNEVNRSKKSGKIELKYFEETDREIESFFYSAINIVEKKASIDPSKTAMKNICNGCTSRSDVITKKAIFQDKLSKLKITKESNTDYYSNSKTNVESTSILESLCDELKETTVSEEQVSSVLKVFTKVNYLRNGSSKLSIDKVACIFLTESWLPQRIAFSDHVFDGNGSIPYATNIEFLTEKLWFKLHKGFGGSAQIPASFDPVIRAKLTLSNEVCKAISNIYRSLKDDFDLGNVSTETVARIHYEINKAPSKPEDISIDSISMSEAFLNDDYIEKVICEKNHLELEVIEGRKAKEELRKMKIREEKSRRIKYRNGANAVYLLSIIFFITLCSLPIAAAFYVATQSDTALSIFMAVFAIGCVIIPFWKKGDINKICHRWTKNYYRNAIRKYTQP</sequence>
<dbReference type="OrthoDB" id="7058283at2"/>
<dbReference type="RefSeq" id="WP_070991250.1">
    <property type="nucleotide sequence ID" value="NZ_CBCSHD010000003.1"/>
</dbReference>
<feature type="transmembrane region" description="Helical" evidence="1">
    <location>
        <begin position="578"/>
        <end position="596"/>
    </location>
</feature>
<keyword evidence="1" id="KW-0812">Transmembrane</keyword>
<evidence type="ECO:0000313" key="3">
    <source>
        <dbReference type="Proteomes" id="UP000180253"/>
    </source>
</evidence>
<dbReference type="AlphaFoldDB" id="A0A1S1NAE0"/>
<dbReference type="EMBL" id="MNAN01000027">
    <property type="protein sequence ID" value="OHU96394.1"/>
    <property type="molecule type" value="Genomic_DNA"/>
</dbReference>
<accession>A0A1S1NAE0</accession>
<gene>
    <name evidence="2" type="ORF">BIW53_07590</name>
</gene>
<evidence type="ECO:0000313" key="2">
    <source>
        <dbReference type="EMBL" id="OHU96394.1"/>
    </source>
</evidence>
<keyword evidence="1" id="KW-1133">Transmembrane helix</keyword>
<feature type="transmembrane region" description="Helical" evidence="1">
    <location>
        <begin position="548"/>
        <end position="572"/>
    </location>
</feature>
<organism evidence="2 3">
    <name type="scientific">Pseudoalteromonas byunsanensis</name>
    <dbReference type="NCBI Taxonomy" id="327939"/>
    <lineage>
        <taxon>Bacteria</taxon>
        <taxon>Pseudomonadati</taxon>
        <taxon>Pseudomonadota</taxon>
        <taxon>Gammaproteobacteria</taxon>
        <taxon>Alteromonadales</taxon>
        <taxon>Pseudoalteromonadaceae</taxon>
        <taxon>Pseudoalteromonas</taxon>
    </lineage>
</organism>
<comment type="caution">
    <text evidence="2">The sequence shown here is derived from an EMBL/GenBank/DDBJ whole genome shotgun (WGS) entry which is preliminary data.</text>
</comment>
<proteinExistence type="predicted"/>
<keyword evidence="3" id="KW-1185">Reference proteome</keyword>
<keyword evidence="1" id="KW-0472">Membrane</keyword>